<dbReference type="Proteomes" id="UP000737171">
    <property type="component" value="Unassembled WGS sequence"/>
</dbReference>
<organism evidence="9 10">
    <name type="scientific">Pseudaquabacterium terrae</name>
    <dbReference type="NCBI Taxonomy" id="2732868"/>
    <lineage>
        <taxon>Bacteria</taxon>
        <taxon>Pseudomonadati</taxon>
        <taxon>Pseudomonadota</taxon>
        <taxon>Betaproteobacteria</taxon>
        <taxon>Burkholderiales</taxon>
        <taxon>Sphaerotilaceae</taxon>
        <taxon>Pseudaquabacterium</taxon>
    </lineage>
</organism>
<dbReference type="CDD" id="cd03443">
    <property type="entry name" value="PaaI_thioesterase"/>
    <property type="match status" value="1"/>
</dbReference>
<dbReference type="EMBL" id="JABRWJ010000001">
    <property type="protein sequence ID" value="NRF66083.1"/>
    <property type="molecule type" value="Genomic_DNA"/>
</dbReference>
<dbReference type="InterPro" id="IPR029069">
    <property type="entry name" value="HotDog_dom_sf"/>
</dbReference>
<dbReference type="InterPro" id="IPR003736">
    <property type="entry name" value="PAAI_dom"/>
</dbReference>
<evidence type="ECO:0000256" key="3">
    <source>
        <dbReference type="ARBA" id="ARBA00036002"/>
    </source>
</evidence>
<keyword evidence="10" id="KW-1185">Reference proteome</keyword>
<protein>
    <recommendedName>
        <fullName evidence="6">Medium/long-chain acyl-CoA thioesterase YigI</fullName>
        <ecNumber evidence="5">3.1.2.20</ecNumber>
    </recommendedName>
</protein>
<feature type="domain" description="Thioesterase" evidence="8">
    <location>
        <begin position="54"/>
        <end position="127"/>
    </location>
</feature>
<evidence type="ECO:0000313" key="9">
    <source>
        <dbReference type="EMBL" id="NRF66083.1"/>
    </source>
</evidence>
<proteinExistence type="inferred from homology"/>
<name>A0ABX2EB30_9BURK</name>
<evidence type="ECO:0000256" key="1">
    <source>
        <dbReference type="ARBA" id="ARBA00022801"/>
    </source>
</evidence>
<dbReference type="RefSeq" id="WP_173120692.1">
    <property type="nucleotide sequence ID" value="NZ_JABRWJ010000001.1"/>
</dbReference>
<dbReference type="SUPFAM" id="SSF54637">
    <property type="entry name" value="Thioesterase/thiol ester dehydrase-isomerase"/>
    <property type="match status" value="1"/>
</dbReference>
<evidence type="ECO:0000256" key="5">
    <source>
        <dbReference type="ARBA" id="ARBA00038894"/>
    </source>
</evidence>
<dbReference type="Gene3D" id="3.10.129.10">
    <property type="entry name" value="Hotdog Thioesterase"/>
    <property type="match status" value="1"/>
</dbReference>
<evidence type="ECO:0000256" key="2">
    <source>
        <dbReference type="ARBA" id="ARBA00035880"/>
    </source>
</evidence>
<comment type="catalytic activity">
    <reaction evidence="3">
        <text>a long-chain fatty acyl-CoA + H2O = a long-chain fatty acid + CoA + H(+)</text>
        <dbReference type="Rhea" id="RHEA:67680"/>
        <dbReference type="ChEBI" id="CHEBI:15377"/>
        <dbReference type="ChEBI" id="CHEBI:15378"/>
        <dbReference type="ChEBI" id="CHEBI:57287"/>
        <dbReference type="ChEBI" id="CHEBI:57560"/>
        <dbReference type="ChEBI" id="CHEBI:83139"/>
    </reaction>
</comment>
<accession>A0ABX2EB30</accession>
<sequence>MTTAFEAEPGFEQRVRDSFARQAVMATLAARLEAIEPGHVVITMRHRPELTQQHGFVHAGIVSTALDSACGYAAFSLMPADAAVLTIEFKVNLLAPARGPDFRFLAEVTKAGRTISVVDGSAWQTDEQGRESRIATMTATVMTVRGREGLKH</sequence>
<comment type="catalytic activity">
    <reaction evidence="7">
        <text>a medium-chain fatty acyl-CoA + H2O = a medium-chain fatty acid + CoA + H(+)</text>
        <dbReference type="Rhea" id="RHEA:68184"/>
        <dbReference type="ChEBI" id="CHEBI:15377"/>
        <dbReference type="ChEBI" id="CHEBI:15378"/>
        <dbReference type="ChEBI" id="CHEBI:57287"/>
        <dbReference type="ChEBI" id="CHEBI:59558"/>
        <dbReference type="ChEBI" id="CHEBI:90546"/>
    </reaction>
</comment>
<evidence type="ECO:0000256" key="7">
    <source>
        <dbReference type="ARBA" id="ARBA00048062"/>
    </source>
</evidence>
<evidence type="ECO:0000259" key="8">
    <source>
        <dbReference type="Pfam" id="PF03061"/>
    </source>
</evidence>
<evidence type="ECO:0000256" key="4">
    <source>
        <dbReference type="ARBA" id="ARBA00038381"/>
    </source>
</evidence>
<evidence type="ECO:0000256" key="6">
    <source>
        <dbReference type="ARBA" id="ARBA00040062"/>
    </source>
</evidence>
<dbReference type="Pfam" id="PF03061">
    <property type="entry name" value="4HBT"/>
    <property type="match status" value="1"/>
</dbReference>
<dbReference type="InterPro" id="IPR006683">
    <property type="entry name" value="Thioestr_dom"/>
</dbReference>
<dbReference type="PANTHER" id="PTHR43240">
    <property type="entry name" value="1,4-DIHYDROXY-2-NAPHTHOYL-COA THIOESTERASE 1"/>
    <property type="match status" value="1"/>
</dbReference>
<dbReference type="EC" id="3.1.2.20" evidence="5"/>
<evidence type="ECO:0000313" key="10">
    <source>
        <dbReference type="Proteomes" id="UP000737171"/>
    </source>
</evidence>
<dbReference type="PANTHER" id="PTHR43240:SF20">
    <property type="entry name" value="MEDIUM_LONG-CHAIN ACYL-COA THIOESTERASE YIGI"/>
    <property type="match status" value="1"/>
</dbReference>
<dbReference type="NCBIfam" id="TIGR00369">
    <property type="entry name" value="unchar_dom_1"/>
    <property type="match status" value="1"/>
</dbReference>
<comment type="caution">
    <text evidence="9">The sequence shown here is derived from an EMBL/GenBank/DDBJ whole genome shotgun (WGS) entry which is preliminary data.</text>
</comment>
<keyword evidence="1" id="KW-0378">Hydrolase</keyword>
<comment type="similarity">
    <text evidence="4">Belongs to the YigI thioesterase family.</text>
</comment>
<comment type="catalytic activity">
    <reaction evidence="2">
        <text>a fatty acyl-CoA + H2O = a fatty acid + CoA + H(+)</text>
        <dbReference type="Rhea" id="RHEA:16781"/>
        <dbReference type="ChEBI" id="CHEBI:15377"/>
        <dbReference type="ChEBI" id="CHEBI:15378"/>
        <dbReference type="ChEBI" id="CHEBI:28868"/>
        <dbReference type="ChEBI" id="CHEBI:57287"/>
        <dbReference type="ChEBI" id="CHEBI:77636"/>
        <dbReference type="EC" id="3.1.2.20"/>
    </reaction>
</comment>
<gene>
    <name evidence="9" type="ORF">HLB44_03670</name>
</gene>
<reference evidence="9 10" key="1">
    <citation type="submission" date="2020-05" db="EMBL/GenBank/DDBJ databases">
        <title>Aquincola sp. isolate from soil.</title>
        <authorList>
            <person name="Han J."/>
            <person name="Kim D.-U."/>
        </authorList>
    </citation>
    <scope>NUCLEOTIDE SEQUENCE [LARGE SCALE GENOMIC DNA]</scope>
    <source>
        <strain evidence="9 10">S2</strain>
    </source>
</reference>